<evidence type="ECO:0000256" key="8">
    <source>
        <dbReference type="ARBA" id="ARBA00022840"/>
    </source>
</evidence>
<dbReference type="Gene3D" id="1.20.1110.10">
    <property type="entry name" value="Calcium-transporting ATPase, transmembrane domain"/>
    <property type="match status" value="1"/>
</dbReference>
<feature type="transmembrane region" description="Helical" evidence="13">
    <location>
        <begin position="336"/>
        <end position="355"/>
    </location>
</feature>
<dbReference type="Gene3D" id="2.70.150.10">
    <property type="entry name" value="Calcium-transporting ATPase, cytoplasmic transduction domain A"/>
    <property type="match status" value="1"/>
</dbReference>
<dbReference type="SUPFAM" id="SSF81665">
    <property type="entry name" value="Calcium ATPase, transmembrane domain M"/>
    <property type="match status" value="1"/>
</dbReference>
<keyword evidence="4" id="KW-0106">Calcium</keyword>
<dbReference type="InterPro" id="IPR023214">
    <property type="entry name" value="HAD_sf"/>
</dbReference>
<dbReference type="SUPFAM" id="SSF81653">
    <property type="entry name" value="Calcium ATPase, transduction domain A"/>
    <property type="match status" value="1"/>
</dbReference>
<sequence>MELIRKYTSYTKRIRFSVSGLYRNELLAKRLEKNLSLKSRILSVTANPMTGNIIITFDESLKVEDIKKEIYKIKFNIRNTKDNFPIKQQAQYPWHIMTKKQIEKALNTDIDYGLSTVEAKKRLSTYGLNQLINGNKPSFFKMMLNQVNNYLFKILLFAGGISFLIGDVADSIVIISIVILESSLGVLQEYNAEKSLESLHKLTSPRSSVLRDGKISLLSSSELVPGDVVIVKPGDIVPADARIVESKNLETDESCLTGESHPSSKHDLVILKDDIPLAERKNMAYLGTSITKGYGKLIVVSTGMSTEIGKIAKMLNEERNTSTPLNKSLEILGKNITIAIIAISFSIFLSGIIRGKSFSQMLGIGISLAIGAIPEGLSTIVTIALAYGVQRMAKRNAIVRKLNSVETLGVANVICTDKTGTLTKNEMTVKEIRTLDKVWTISGIGYTPIGSFYSDNVKINPKDDKDLYSILQYSAMCCNSKLIKKGNDWAVSGDPTEGAIIVAASKAGIESKEYERIDEIPFDSSSKFMTVVIDAVSCKLAISKGAPDVILNKCSYFLRAGKAIKLGKINKNKLIKHNDEMSNKALRVLAVSYKILNDEGNNVDSDFIFAGLIGMEDPPKDEVKNTIEECLKNGINVVMITGDQKNTAMSIGERIGLLKDKKAISGQELDKMNDNELINLIDDVNIFYRTSPHHKLKIVRALRKKGYIVAMTGDGINDAPAVKEANIGIAMGKGGTDVTRNASDITLADDNFTTIVMAIKEGRGINENIKKFLRYVLSGNVGEIIALAMASMTGMDMPLTSSQILSINLVTEGIPALALGVEPSALKLKKNENTQLLDNKLYNYILKRGSLIGFTTLFAFKYGETFRNPVIAKTMAYSNLVMAQMFNVFDARRAEMPTPISQNKLLLPSVTISIATLLATIYINPIANIFGNAKLNLMDWFIVLVSSGLISRI</sequence>
<dbReference type="InterPro" id="IPR001757">
    <property type="entry name" value="P_typ_ATPase"/>
</dbReference>
<evidence type="ECO:0000313" key="15">
    <source>
        <dbReference type="EMBL" id="AEF16611.1"/>
    </source>
</evidence>
<evidence type="ECO:0000256" key="6">
    <source>
        <dbReference type="ARBA" id="ARBA00022723"/>
    </source>
</evidence>
<evidence type="ECO:0000256" key="11">
    <source>
        <dbReference type="ARBA" id="ARBA00023136"/>
    </source>
</evidence>
<evidence type="ECO:0000256" key="7">
    <source>
        <dbReference type="ARBA" id="ARBA00022741"/>
    </source>
</evidence>
<evidence type="ECO:0000256" key="9">
    <source>
        <dbReference type="ARBA" id="ARBA00022967"/>
    </source>
</evidence>
<dbReference type="eggNOG" id="COG0474">
    <property type="taxonomic scope" value="Bacteria"/>
</dbReference>
<dbReference type="InterPro" id="IPR006068">
    <property type="entry name" value="ATPase_P-typ_cation-transptr_C"/>
</dbReference>
<comment type="subcellular location">
    <subcellularLocation>
        <location evidence="1">Cell membrane</location>
        <topology evidence="1">Multi-pass membrane protein</topology>
    </subcellularLocation>
</comment>
<keyword evidence="11 13" id="KW-0472">Membrane</keyword>
<dbReference type="SUPFAM" id="SSF81660">
    <property type="entry name" value="Metal cation-transporting ATPase, ATP-binding domain N"/>
    <property type="match status" value="1"/>
</dbReference>
<evidence type="ECO:0000256" key="10">
    <source>
        <dbReference type="ARBA" id="ARBA00022989"/>
    </source>
</evidence>
<evidence type="ECO:0000256" key="3">
    <source>
        <dbReference type="ARBA" id="ARBA00022475"/>
    </source>
</evidence>
<dbReference type="Pfam" id="PF13246">
    <property type="entry name" value="Cation_ATPase"/>
    <property type="match status" value="1"/>
</dbReference>
<reference evidence="15" key="1">
    <citation type="submission" date="2011-05" db="EMBL/GenBank/DDBJ databases">
        <title>Complete sequence of Thermoanaerobacterium xylanolyticum LX-11.</title>
        <authorList>
            <consortium name="US DOE Joint Genome Institute"/>
            <person name="Lucas S."/>
            <person name="Han J."/>
            <person name="Lapidus A."/>
            <person name="Cheng J.-F."/>
            <person name="Goodwin L."/>
            <person name="Pitluck S."/>
            <person name="Peters L."/>
            <person name="Mikhailova N."/>
            <person name="Lu M."/>
            <person name="Han C."/>
            <person name="Tapia R."/>
            <person name="Land M."/>
            <person name="Hauser L."/>
            <person name="Kyrpides N."/>
            <person name="Ivanova N."/>
            <person name="Pagani I."/>
            <person name="Hemme C."/>
            <person name="Woyke T."/>
        </authorList>
    </citation>
    <scope>NUCLEOTIDE SEQUENCE</scope>
    <source>
        <strain evidence="15">LX-11</strain>
    </source>
</reference>
<dbReference type="InterPro" id="IPR018303">
    <property type="entry name" value="ATPase_P-typ_P_site"/>
</dbReference>
<keyword evidence="9" id="KW-1278">Translocase</keyword>
<keyword evidence="5 13" id="KW-0812">Transmembrane</keyword>
<dbReference type="GO" id="GO:0005524">
    <property type="term" value="F:ATP binding"/>
    <property type="evidence" value="ECO:0007669"/>
    <property type="project" value="UniProtKB-KW"/>
</dbReference>
<dbReference type="InterPro" id="IPR008250">
    <property type="entry name" value="ATPase_P-typ_transduc_dom_A_sf"/>
</dbReference>
<dbReference type="KEGG" id="txy:Thexy_0560"/>
<dbReference type="Proteomes" id="UP000007239">
    <property type="component" value="Chromosome"/>
</dbReference>
<dbReference type="HOGENOM" id="CLU_002360_3_3_9"/>
<keyword evidence="4" id="KW-0109">Calcium transport</keyword>
<keyword evidence="8" id="KW-0067">ATP-binding</keyword>
<dbReference type="Pfam" id="PF00122">
    <property type="entry name" value="E1-E2_ATPase"/>
    <property type="match status" value="1"/>
</dbReference>
<dbReference type="PRINTS" id="PR00119">
    <property type="entry name" value="CATATPASE"/>
</dbReference>
<dbReference type="EC" id="7.2.2.10" evidence="2"/>
<dbReference type="SMART" id="SM00831">
    <property type="entry name" value="Cation_ATPase_N"/>
    <property type="match status" value="1"/>
</dbReference>
<keyword evidence="4" id="KW-0813">Transport</keyword>
<keyword evidence="7" id="KW-0547">Nucleotide-binding</keyword>
<dbReference type="GO" id="GO:0005388">
    <property type="term" value="F:P-type calcium transporter activity"/>
    <property type="evidence" value="ECO:0007669"/>
    <property type="project" value="UniProtKB-EC"/>
</dbReference>
<keyword evidence="10 13" id="KW-1133">Transmembrane helix</keyword>
<evidence type="ECO:0000313" key="16">
    <source>
        <dbReference type="Proteomes" id="UP000007239"/>
    </source>
</evidence>
<accession>F6BHU2</accession>
<evidence type="ECO:0000256" key="1">
    <source>
        <dbReference type="ARBA" id="ARBA00004651"/>
    </source>
</evidence>
<gene>
    <name evidence="15" type="ordered locus">Thexy_0560</name>
</gene>
<dbReference type="PANTHER" id="PTHR42861">
    <property type="entry name" value="CALCIUM-TRANSPORTING ATPASE"/>
    <property type="match status" value="1"/>
</dbReference>
<dbReference type="Gene3D" id="3.40.1110.10">
    <property type="entry name" value="Calcium-transporting ATPase, cytoplasmic domain N"/>
    <property type="match status" value="1"/>
</dbReference>
<evidence type="ECO:0000256" key="2">
    <source>
        <dbReference type="ARBA" id="ARBA00012790"/>
    </source>
</evidence>
<keyword evidence="4" id="KW-0406">Ion transport</keyword>
<dbReference type="EMBL" id="CP002739">
    <property type="protein sequence ID" value="AEF16611.1"/>
    <property type="molecule type" value="Genomic_DNA"/>
</dbReference>
<protein>
    <recommendedName>
        <fullName evidence="2">P-type Ca(2+) transporter</fullName>
        <ecNumber evidence="2">7.2.2.10</ecNumber>
    </recommendedName>
</protein>
<keyword evidence="3" id="KW-1003">Cell membrane</keyword>
<dbReference type="NCBIfam" id="TIGR01494">
    <property type="entry name" value="ATPase_P-type"/>
    <property type="match status" value="4"/>
</dbReference>
<organism evidence="15 16">
    <name type="scientific">Thermoanaerobacterium xylanolyticum (strain ATCC 49914 / DSM 7097 / LX-11)</name>
    <dbReference type="NCBI Taxonomy" id="858215"/>
    <lineage>
        <taxon>Bacteria</taxon>
        <taxon>Bacillati</taxon>
        <taxon>Bacillota</taxon>
        <taxon>Clostridia</taxon>
        <taxon>Thermoanaerobacterales</taxon>
        <taxon>Thermoanaerobacteraceae</taxon>
        <taxon>Thermoanaerobacterium</taxon>
    </lineage>
</organism>
<dbReference type="GO" id="GO:0005886">
    <property type="term" value="C:plasma membrane"/>
    <property type="evidence" value="ECO:0007669"/>
    <property type="project" value="UniProtKB-SubCell"/>
</dbReference>
<dbReference type="SUPFAM" id="SSF56784">
    <property type="entry name" value="HAD-like"/>
    <property type="match status" value="1"/>
</dbReference>
<dbReference type="AlphaFoldDB" id="F6BHU2"/>
<proteinExistence type="predicted"/>
<dbReference type="SFLD" id="SFLDF00027">
    <property type="entry name" value="p-type_atpase"/>
    <property type="match status" value="1"/>
</dbReference>
<dbReference type="GO" id="GO:0016887">
    <property type="term" value="F:ATP hydrolysis activity"/>
    <property type="evidence" value="ECO:0007669"/>
    <property type="project" value="InterPro"/>
</dbReference>
<dbReference type="InterPro" id="IPR059000">
    <property type="entry name" value="ATPase_P-type_domA"/>
</dbReference>
<comment type="catalytic activity">
    <reaction evidence="12">
        <text>Ca(2+)(in) + ATP + H2O = Ca(2+)(out) + ADP + phosphate + H(+)</text>
        <dbReference type="Rhea" id="RHEA:18105"/>
        <dbReference type="ChEBI" id="CHEBI:15377"/>
        <dbReference type="ChEBI" id="CHEBI:15378"/>
        <dbReference type="ChEBI" id="CHEBI:29108"/>
        <dbReference type="ChEBI" id="CHEBI:30616"/>
        <dbReference type="ChEBI" id="CHEBI:43474"/>
        <dbReference type="ChEBI" id="CHEBI:456216"/>
        <dbReference type="EC" id="7.2.2.10"/>
    </reaction>
</comment>
<dbReference type="Pfam" id="PF00690">
    <property type="entry name" value="Cation_ATPase_N"/>
    <property type="match status" value="1"/>
</dbReference>
<evidence type="ECO:0000256" key="4">
    <source>
        <dbReference type="ARBA" id="ARBA00022568"/>
    </source>
</evidence>
<feature type="domain" description="Cation-transporting P-type ATPase N-terminal" evidence="14">
    <location>
        <begin position="93"/>
        <end position="167"/>
    </location>
</feature>
<dbReference type="Pfam" id="PF00689">
    <property type="entry name" value="Cation_ATPase_C"/>
    <property type="match status" value="1"/>
</dbReference>
<dbReference type="SFLD" id="SFLDG00002">
    <property type="entry name" value="C1.7:_P-type_atpase_like"/>
    <property type="match status" value="1"/>
</dbReference>
<keyword evidence="15" id="KW-0378">Hydrolase</keyword>
<evidence type="ECO:0000259" key="14">
    <source>
        <dbReference type="SMART" id="SM00831"/>
    </source>
</evidence>
<dbReference type="RefSeq" id="WP_013787362.1">
    <property type="nucleotide sequence ID" value="NC_015555.1"/>
</dbReference>
<dbReference type="STRING" id="858215.Thexy_0560"/>
<evidence type="ECO:0000256" key="13">
    <source>
        <dbReference type="SAM" id="Phobius"/>
    </source>
</evidence>
<keyword evidence="6" id="KW-0479">Metal-binding</keyword>
<dbReference type="InterPro" id="IPR004014">
    <property type="entry name" value="ATPase_P-typ_cation-transptr_N"/>
</dbReference>
<dbReference type="GO" id="GO:0046872">
    <property type="term" value="F:metal ion binding"/>
    <property type="evidence" value="ECO:0007669"/>
    <property type="project" value="UniProtKB-KW"/>
</dbReference>
<evidence type="ECO:0000256" key="5">
    <source>
        <dbReference type="ARBA" id="ARBA00022692"/>
    </source>
</evidence>
<dbReference type="SFLD" id="SFLDS00003">
    <property type="entry name" value="Haloacid_Dehalogenase"/>
    <property type="match status" value="1"/>
</dbReference>
<dbReference type="FunFam" id="2.70.150.10:FF:000016">
    <property type="entry name" value="Calcium-transporting P-type ATPase putative"/>
    <property type="match status" value="1"/>
</dbReference>
<dbReference type="Gene3D" id="3.40.50.1000">
    <property type="entry name" value="HAD superfamily/HAD-like"/>
    <property type="match status" value="1"/>
</dbReference>
<dbReference type="InterPro" id="IPR044492">
    <property type="entry name" value="P_typ_ATPase_HD_dom"/>
</dbReference>
<keyword evidence="16" id="KW-1185">Reference proteome</keyword>
<evidence type="ECO:0000256" key="12">
    <source>
        <dbReference type="ARBA" id="ARBA00048694"/>
    </source>
</evidence>
<dbReference type="PRINTS" id="PR00120">
    <property type="entry name" value="HATPASE"/>
</dbReference>
<feature type="transmembrane region" description="Helical" evidence="13">
    <location>
        <begin position="361"/>
        <end position="387"/>
    </location>
</feature>
<name>F6BHU2_THEXL</name>
<dbReference type="InterPro" id="IPR023299">
    <property type="entry name" value="ATPase_P-typ_cyto_dom_N"/>
</dbReference>
<dbReference type="PROSITE" id="PS00154">
    <property type="entry name" value="ATPASE_E1_E2"/>
    <property type="match status" value="1"/>
</dbReference>
<dbReference type="InterPro" id="IPR023298">
    <property type="entry name" value="ATPase_P-typ_TM_dom_sf"/>
</dbReference>
<dbReference type="InterPro" id="IPR036412">
    <property type="entry name" value="HAD-like_sf"/>
</dbReference>